<proteinExistence type="predicted"/>
<dbReference type="EMBL" id="AGEL01000007">
    <property type="protein sequence ID" value="EHO16657.1"/>
    <property type="molecule type" value="Genomic_DNA"/>
</dbReference>
<dbReference type="Proteomes" id="UP000018466">
    <property type="component" value="Unassembled WGS sequence"/>
</dbReference>
<dbReference type="PANTHER" id="PTHR37305">
    <property type="entry name" value="INTEGRAL MEMBRANE PROTEIN-RELATED"/>
    <property type="match status" value="1"/>
</dbReference>
<feature type="transmembrane region" description="Helical" evidence="1">
    <location>
        <begin position="17"/>
        <end position="38"/>
    </location>
</feature>
<keyword evidence="1" id="KW-1133">Transmembrane helix</keyword>
<dbReference type="PANTHER" id="PTHR37305:SF1">
    <property type="entry name" value="MEMBRANE PROTEIN"/>
    <property type="match status" value="1"/>
</dbReference>
<feature type="transmembrane region" description="Helical" evidence="1">
    <location>
        <begin position="324"/>
        <end position="343"/>
    </location>
</feature>
<organism evidence="2 3">
    <name type="scientific">Stomatobaculum longum</name>
    <dbReference type="NCBI Taxonomy" id="796942"/>
    <lineage>
        <taxon>Bacteria</taxon>
        <taxon>Bacillati</taxon>
        <taxon>Bacillota</taxon>
        <taxon>Clostridia</taxon>
        <taxon>Lachnospirales</taxon>
        <taxon>Lachnospiraceae</taxon>
        <taxon>Stomatobaculum</taxon>
    </lineage>
</organism>
<keyword evidence="3" id="KW-1185">Reference proteome</keyword>
<comment type="caution">
    <text evidence="2">The sequence shown here is derived from an EMBL/GenBank/DDBJ whole genome shotgun (WGS) entry which is preliminary data.</text>
</comment>
<sequence length="404" mass="45344">MLELIKLEWIKLCRKRLTIAVTLFCVFVTSIIFCLPFLQYQIWDANGTMLTRGEAVSYRKKTYDEILNGSLTEERITDDMREYKNKYSDAANLMTQRGGETSFTDEVYYRYFAPRQSYLNMIGNAYSNNEYGAANILSVDLENGAEFYETRQDTIDERIKNNKDLSDDEKTYWREKSLSLAFPFAYGYALGWASFGETADMLIICILGICIVVAPIFAGEYQSGADAVILSTRYGKNKIISAKIFVAFLFGTIVFAVNAVIALLLPLLTFGAEGGALPVQIAYISSPYNLTFAQADLLIILIAYIVLVGLIAITLLLSAKMKSAFAVLILDVLIIFIPMFFSLSKTNAWLPAMATSGLSRYSYYISYRLGNSVGDIFFVIVMVYAIIIALFLPLAGILFKRHQV</sequence>
<evidence type="ECO:0000313" key="3">
    <source>
        <dbReference type="Proteomes" id="UP000018466"/>
    </source>
</evidence>
<protein>
    <submittedName>
        <fullName evidence="2">Uncharacterized protein</fullName>
    </submittedName>
</protein>
<dbReference type="AlphaFoldDB" id="A0AA36Y4L9"/>
<feature type="transmembrane region" description="Helical" evidence="1">
    <location>
        <begin position="240"/>
        <end position="265"/>
    </location>
</feature>
<name>A0AA36Y4L9_9FIRM</name>
<gene>
    <name evidence="2" type="ORF">HMPREF9623_01356</name>
</gene>
<reference evidence="2 3" key="1">
    <citation type="submission" date="2011-10" db="EMBL/GenBank/DDBJ databases">
        <title>The Genome Sequence of Lachnospiraceae bacterium ACC2.</title>
        <authorList>
            <consortium name="The Broad Institute Genome Sequencing Platform"/>
            <person name="Earl A."/>
            <person name="Ward D."/>
            <person name="Feldgarden M."/>
            <person name="Gevers D."/>
            <person name="Sizova M."/>
            <person name="Hazen A."/>
            <person name="Epstein S."/>
            <person name="Young S.K."/>
            <person name="Zeng Q."/>
            <person name="Gargeya S."/>
            <person name="Fitzgerald M."/>
            <person name="Haas B."/>
            <person name="Abouelleil A."/>
            <person name="Alvarado L."/>
            <person name="Arachchi H.M."/>
            <person name="Berlin A."/>
            <person name="Brown A."/>
            <person name="Chapman S.B."/>
            <person name="Chen Z."/>
            <person name="Dunbar C."/>
            <person name="Freedman E."/>
            <person name="Gearin G."/>
            <person name="Goldberg J."/>
            <person name="Griggs A."/>
            <person name="Gujja S."/>
            <person name="Heiman D."/>
            <person name="Howarth C."/>
            <person name="Larson L."/>
            <person name="Lui A."/>
            <person name="MacDonald P.J.P."/>
            <person name="Montmayeur A."/>
            <person name="Murphy C."/>
            <person name="Neiman D."/>
            <person name="Pearson M."/>
            <person name="Priest M."/>
            <person name="Roberts A."/>
            <person name="Saif S."/>
            <person name="Shea T."/>
            <person name="Shenoy N."/>
            <person name="Sisk P."/>
            <person name="Stolte C."/>
            <person name="Sykes S."/>
            <person name="Wortman J."/>
            <person name="Nusbaum C."/>
            <person name="Birren B."/>
        </authorList>
    </citation>
    <scope>NUCLEOTIDE SEQUENCE [LARGE SCALE GENOMIC DNA]</scope>
    <source>
        <strain evidence="2 3">ACC2</strain>
    </source>
</reference>
<accession>A0AA36Y4L9</accession>
<keyword evidence="1" id="KW-0812">Transmembrane</keyword>
<feature type="transmembrane region" description="Helical" evidence="1">
    <location>
        <begin position="297"/>
        <end position="317"/>
    </location>
</feature>
<dbReference type="RefSeq" id="WP_009533188.1">
    <property type="nucleotide sequence ID" value="NZ_JH590863.1"/>
</dbReference>
<feature type="transmembrane region" description="Helical" evidence="1">
    <location>
        <begin position="376"/>
        <end position="399"/>
    </location>
</feature>
<evidence type="ECO:0000313" key="2">
    <source>
        <dbReference type="EMBL" id="EHO16657.1"/>
    </source>
</evidence>
<dbReference type="GeneID" id="86941104"/>
<feature type="transmembrane region" description="Helical" evidence="1">
    <location>
        <begin position="201"/>
        <end position="219"/>
    </location>
</feature>
<evidence type="ECO:0000256" key="1">
    <source>
        <dbReference type="SAM" id="Phobius"/>
    </source>
</evidence>
<keyword evidence="1" id="KW-0472">Membrane</keyword>